<evidence type="ECO:0000313" key="2">
    <source>
        <dbReference type="Proteomes" id="UP000037460"/>
    </source>
</evidence>
<evidence type="ECO:0000313" key="1">
    <source>
        <dbReference type="EMBL" id="KOO53628.1"/>
    </source>
</evidence>
<organism evidence="1 2">
    <name type="scientific">Chrysochromulina tobinii</name>
    <dbReference type="NCBI Taxonomy" id="1460289"/>
    <lineage>
        <taxon>Eukaryota</taxon>
        <taxon>Haptista</taxon>
        <taxon>Haptophyta</taxon>
        <taxon>Prymnesiophyceae</taxon>
        <taxon>Prymnesiales</taxon>
        <taxon>Chrysochromulinaceae</taxon>
        <taxon>Chrysochromulina</taxon>
    </lineage>
</organism>
<proteinExistence type="predicted"/>
<dbReference type="EMBL" id="JWZX01000145">
    <property type="protein sequence ID" value="KOO53628.1"/>
    <property type="molecule type" value="Genomic_DNA"/>
</dbReference>
<dbReference type="AlphaFoldDB" id="A0A0M0LSB7"/>
<sequence length="169" mass="18401">MCVASKDELLPLMFICEKRPMIEHHWFVHLITPATCMLWTSYLRRLYVCTLDSDASTDQLDALTCNAPARMAPVPCTRIVPATTSSTPTDIDDVVRMAPVSTNNVPASMRPTDALVVSVVDPLILSMSDAAIGAALVQSVFRSCIVTAETRDCASNVHDVVDSEVTFTL</sequence>
<reference evidence="2" key="1">
    <citation type="journal article" date="2015" name="PLoS Genet.">
        <title>Genome Sequence and Transcriptome Analyses of Chrysochromulina tobin: Metabolic Tools for Enhanced Algal Fitness in the Prominent Order Prymnesiales (Haptophyceae).</title>
        <authorList>
            <person name="Hovde B.T."/>
            <person name="Deodato C.R."/>
            <person name="Hunsperger H.M."/>
            <person name="Ryken S.A."/>
            <person name="Yost W."/>
            <person name="Jha R.K."/>
            <person name="Patterson J."/>
            <person name="Monnat R.J. Jr."/>
            <person name="Barlow S.B."/>
            <person name="Starkenburg S.R."/>
            <person name="Cattolico R.A."/>
        </authorList>
    </citation>
    <scope>NUCLEOTIDE SEQUENCE</scope>
    <source>
        <strain evidence="2">CCMP291</strain>
    </source>
</reference>
<gene>
    <name evidence="1" type="ORF">Ctob_016751</name>
</gene>
<keyword evidence="2" id="KW-1185">Reference proteome</keyword>
<comment type="caution">
    <text evidence="1">The sequence shown here is derived from an EMBL/GenBank/DDBJ whole genome shotgun (WGS) entry which is preliminary data.</text>
</comment>
<dbReference type="Proteomes" id="UP000037460">
    <property type="component" value="Unassembled WGS sequence"/>
</dbReference>
<protein>
    <submittedName>
        <fullName evidence="1">Uncharacterized protein</fullName>
    </submittedName>
</protein>
<name>A0A0M0LSB7_9EUKA</name>
<accession>A0A0M0LSB7</accession>